<dbReference type="InParanoid" id="D2A2R5"/>
<feature type="chain" id="PRO_5003028265" evidence="7">
    <location>
        <begin position="23"/>
        <end position="251"/>
    </location>
</feature>
<organism evidence="9 10">
    <name type="scientific">Tribolium castaneum</name>
    <name type="common">Red flour beetle</name>
    <dbReference type="NCBI Taxonomy" id="7070"/>
    <lineage>
        <taxon>Eukaryota</taxon>
        <taxon>Metazoa</taxon>
        <taxon>Ecdysozoa</taxon>
        <taxon>Arthropoda</taxon>
        <taxon>Hexapoda</taxon>
        <taxon>Insecta</taxon>
        <taxon>Pterygota</taxon>
        <taxon>Neoptera</taxon>
        <taxon>Endopterygota</taxon>
        <taxon>Coleoptera</taxon>
        <taxon>Polyphaga</taxon>
        <taxon>Cucujiformia</taxon>
        <taxon>Tenebrionidae</taxon>
        <taxon>Tenebrionidae incertae sedis</taxon>
        <taxon>Tribolium</taxon>
    </lineage>
</organism>
<dbReference type="Proteomes" id="UP000007266">
    <property type="component" value="Linkage group 4"/>
</dbReference>
<dbReference type="OrthoDB" id="10059102at2759"/>
<keyword evidence="7" id="KW-0732">Signal</keyword>
<evidence type="ECO:0000256" key="6">
    <source>
        <dbReference type="RuleBase" id="RU363034"/>
    </source>
</evidence>
<dbReference type="KEGG" id="tca:655521"/>
<evidence type="ECO:0000313" key="10">
    <source>
        <dbReference type="Proteomes" id="UP000007266"/>
    </source>
</evidence>
<dbReference type="HOGENOM" id="CLU_006842_7_0_1"/>
<evidence type="ECO:0000256" key="3">
    <source>
        <dbReference type="ARBA" id="ARBA00022801"/>
    </source>
</evidence>
<dbReference type="PROSITE" id="PS00134">
    <property type="entry name" value="TRYPSIN_HIS"/>
    <property type="match status" value="1"/>
</dbReference>
<dbReference type="PROSITE" id="PS00135">
    <property type="entry name" value="TRYPSIN_SER"/>
    <property type="match status" value="1"/>
</dbReference>
<name>D2A2R5_TRICA</name>
<dbReference type="PANTHER" id="PTHR24276">
    <property type="entry name" value="POLYSERASE-RELATED"/>
    <property type="match status" value="1"/>
</dbReference>
<accession>D2A2R5</accession>
<dbReference type="MEROPS" id="S01.130"/>
<evidence type="ECO:0000256" key="1">
    <source>
        <dbReference type="ARBA" id="ARBA00007664"/>
    </source>
</evidence>
<reference evidence="9 10" key="1">
    <citation type="journal article" date="2008" name="Nature">
        <title>The genome of the model beetle and pest Tribolium castaneum.</title>
        <authorList>
            <consortium name="Tribolium Genome Sequencing Consortium"/>
            <person name="Richards S."/>
            <person name="Gibbs R.A."/>
            <person name="Weinstock G.M."/>
            <person name="Brown S.J."/>
            <person name="Denell R."/>
            <person name="Beeman R.W."/>
            <person name="Gibbs R."/>
            <person name="Beeman R.W."/>
            <person name="Brown S.J."/>
            <person name="Bucher G."/>
            <person name="Friedrich M."/>
            <person name="Grimmelikhuijzen C.J."/>
            <person name="Klingler M."/>
            <person name="Lorenzen M."/>
            <person name="Richards S."/>
            <person name="Roth S."/>
            <person name="Schroder R."/>
            <person name="Tautz D."/>
            <person name="Zdobnov E.M."/>
            <person name="Muzny D."/>
            <person name="Gibbs R.A."/>
            <person name="Weinstock G.M."/>
            <person name="Attaway T."/>
            <person name="Bell S."/>
            <person name="Buhay C.J."/>
            <person name="Chandrabose M.N."/>
            <person name="Chavez D."/>
            <person name="Clerk-Blankenburg K.P."/>
            <person name="Cree A."/>
            <person name="Dao M."/>
            <person name="Davis C."/>
            <person name="Chacko J."/>
            <person name="Dinh H."/>
            <person name="Dugan-Rocha S."/>
            <person name="Fowler G."/>
            <person name="Garner T.T."/>
            <person name="Garnes J."/>
            <person name="Gnirke A."/>
            <person name="Hawes A."/>
            <person name="Hernandez J."/>
            <person name="Hines S."/>
            <person name="Holder M."/>
            <person name="Hume J."/>
            <person name="Jhangiani S.N."/>
            <person name="Joshi V."/>
            <person name="Khan Z.M."/>
            <person name="Jackson L."/>
            <person name="Kovar C."/>
            <person name="Kowis A."/>
            <person name="Lee S."/>
            <person name="Lewis L.R."/>
            <person name="Margolis J."/>
            <person name="Morgan M."/>
            <person name="Nazareth L.V."/>
            <person name="Nguyen N."/>
            <person name="Okwuonu G."/>
            <person name="Parker D."/>
            <person name="Richards S."/>
            <person name="Ruiz S.J."/>
            <person name="Santibanez J."/>
            <person name="Savard J."/>
            <person name="Scherer S.E."/>
            <person name="Schneider B."/>
            <person name="Sodergren E."/>
            <person name="Tautz D."/>
            <person name="Vattahil S."/>
            <person name="Villasana D."/>
            <person name="White C.S."/>
            <person name="Wright R."/>
            <person name="Park Y."/>
            <person name="Beeman R.W."/>
            <person name="Lord J."/>
            <person name="Oppert B."/>
            <person name="Lorenzen M."/>
            <person name="Brown S."/>
            <person name="Wang L."/>
            <person name="Savard J."/>
            <person name="Tautz D."/>
            <person name="Richards S."/>
            <person name="Weinstock G."/>
            <person name="Gibbs R.A."/>
            <person name="Liu Y."/>
            <person name="Worley K."/>
            <person name="Weinstock G."/>
            <person name="Elsik C.G."/>
            <person name="Reese J.T."/>
            <person name="Elhaik E."/>
            <person name="Landan G."/>
            <person name="Graur D."/>
            <person name="Arensburger P."/>
            <person name="Atkinson P."/>
            <person name="Beeman R.W."/>
            <person name="Beidler J."/>
            <person name="Brown S.J."/>
            <person name="Demuth J.P."/>
            <person name="Drury D.W."/>
            <person name="Du Y.Z."/>
            <person name="Fujiwara H."/>
            <person name="Lorenzen M."/>
            <person name="Maselli V."/>
            <person name="Osanai M."/>
            <person name="Park Y."/>
            <person name="Robertson H.M."/>
            <person name="Tu Z."/>
            <person name="Wang J.J."/>
            <person name="Wang S."/>
            <person name="Richards S."/>
            <person name="Song H."/>
            <person name="Zhang L."/>
            <person name="Sodergren E."/>
            <person name="Werner D."/>
            <person name="Stanke M."/>
            <person name="Morgenstern B."/>
            <person name="Solovyev V."/>
            <person name="Kosarev P."/>
            <person name="Brown G."/>
            <person name="Chen H.C."/>
            <person name="Ermolaeva O."/>
            <person name="Hlavina W."/>
            <person name="Kapustin Y."/>
            <person name="Kiryutin B."/>
            <person name="Kitts P."/>
            <person name="Maglott D."/>
            <person name="Pruitt K."/>
            <person name="Sapojnikov V."/>
            <person name="Souvorov A."/>
            <person name="Mackey A.J."/>
            <person name="Waterhouse R.M."/>
            <person name="Wyder S."/>
            <person name="Zdobnov E.M."/>
            <person name="Zdobnov E.M."/>
            <person name="Wyder S."/>
            <person name="Kriventseva E.V."/>
            <person name="Kadowaki T."/>
            <person name="Bork P."/>
            <person name="Aranda M."/>
            <person name="Bao R."/>
            <person name="Beermann A."/>
            <person name="Berns N."/>
            <person name="Bolognesi R."/>
            <person name="Bonneton F."/>
            <person name="Bopp D."/>
            <person name="Brown S.J."/>
            <person name="Bucher G."/>
            <person name="Butts T."/>
            <person name="Chaumot A."/>
            <person name="Denell R.E."/>
            <person name="Ferrier D.E."/>
            <person name="Friedrich M."/>
            <person name="Gordon C.M."/>
            <person name="Jindra M."/>
            <person name="Klingler M."/>
            <person name="Lan Q."/>
            <person name="Lattorff H.M."/>
            <person name="Laudet V."/>
            <person name="von Levetsow C."/>
            <person name="Liu Z."/>
            <person name="Lutz R."/>
            <person name="Lynch J.A."/>
            <person name="da Fonseca R.N."/>
            <person name="Posnien N."/>
            <person name="Reuter R."/>
            <person name="Roth S."/>
            <person name="Savard J."/>
            <person name="Schinko J.B."/>
            <person name="Schmitt C."/>
            <person name="Schoppmeier M."/>
            <person name="Schroder R."/>
            <person name="Shippy T.D."/>
            <person name="Simonnet F."/>
            <person name="Marques-Souza H."/>
            <person name="Tautz D."/>
            <person name="Tomoyasu Y."/>
            <person name="Trauner J."/>
            <person name="Van der Zee M."/>
            <person name="Vervoort M."/>
            <person name="Wittkopp N."/>
            <person name="Wimmer E.A."/>
            <person name="Yang X."/>
            <person name="Jones A.K."/>
            <person name="Sattelle D.B."/>
            <person name="Ebert P.R."/>
            <person name="Nelson D."/>
            <person name="Scott J.G."/>
            <person name="Beeman R.W."/>
            <person name="Muthukrishnan S."/>
            <person name="Kramer K.J."/>
            <person name="Arakane Y."/>
            <person name="Beeman R.W."/>
            <person name="Zhu Q."/>
            <person name="Hogenkamp D."/>
            <person name="Dixit R."/>
            <person name="Oppert B."/>
            <person name="Jiang H."/>
            <person name="Zou Z."/>
            <person name="Marshall J."/>
            <person name="Elpidina E."/>
            <person name="Vinokurov K."/>
            <person name="Oppert C."/>
            <person name="Zou Z."/>
            <person name="Evans J."/>
            <person name="Lu Z."/>
            <person name="Zhao P."/>
            <person name="Sumathipala N."/>
            <person name="Altincicek B."/>
            <person name="Vilcinskas A."/>
            <person name="Williams M."/>
            <person name="Hultmark D."/>
            <person name="Hetru C."/>
            <person name="Jiang H."/>
            <person name="Grimmelikhuijzen C.J."/>
            <person name="Hauser F."/>
            <person name="Cazzamali G."/>
            <person name="Williamson M."/>
            <person name="Park Y."/>
            <person name="Li B."/>
            <person name="Tanaka Y."/>
            <person name="Predel R."/>
            <person name="Neupert S."/>
            <person name="Schachtner J."/>
            <person name="Verleyen P."/>
            <person name="Raible F."/>
            <person name="Bork P."/>
            <person name="Friedrich M."/>
            <person name="Walden K.K."/>
            <person name="Robertson H.M."/>
            <person name="Angeli S."/>
            <person name="Foret S."/>
            <person name="Bucher G."/>
            <person name="Schuetz S."/>
            <person name="Maleszka R."/>
            <person name="Wimmer E.A."/>
            <person name="Beeman R.W."/>
            <person name="Lorenzen M."/>
            <person name="Tomoyasu Y."/>
            <person name="Miller S.C."/>
            <person name="Grossmann D."/>
            <person name="Bucher G."/>
        </authorList>
    </citation>
    <scope>NUCLEOTIDE SEQUENCE [LARGE SCALE GENOMIC DNA]</scope>
    <source>
        <strain evidence="9 10">Georgia GA2</strain>
    </source>
</reference>
<reference evidence="9 10" key="2">
    <citation type="journal article" date="2010" name="Nucleic Acids Res.">
        <title>BeetleBase in 2010: revisions to provide comprehensive genomic information for Tribolium castaneum.</title>
        <authorList>
            <person name="Kim H.S."/>
            <person name="Murphy T."/>
            <person name="Xia J."/>
            <person name="Caragea D."/>
            <person name="Park Y."/>
            <person name="Beeman R.W."/>
            <person name="Lorenzen M.D."/>
            <person name="Butcher S."/>
            <person name="Manak J.R."/>
            <person name="Brown S.J."/>
        </authorList>
    </citation>
    <scope>NUCLEOTIDE SEQUENCE [LARGE SCALE GENOMIC DNA]</scope>
    <source>
        <strain evidence="9 10">Georgia GA2</strain>
    </source>
</reference>
<dbReference type="Pfam" id="PF00089">
    <property type="entry name" value="Trypsin"/>
    <property type="match status" value="1"/>
</dbReference>
<proteinExistence type="inferred from homology"/>
<feature type="signal peptide" evidence="7">
    <location>
        <begin position="1"/>
        <end position="22"/>
    </location>
</feature>
<evidence type="ECO:0000256" key="2">
    <source>
        <dbReference type="ARBA" id="ARBA00022670"/>
    </source>
</evidence>
<gene>
    <name evidence="9" type="primary">AUGUSTUS-3.0.2_07019</name>
    <name evidence="9" type="ORF">TcasGA2_TC007019</name>
</gene>
<comment type="similarity">
    <text evidence="1">Belongs to the peptidase S1 family.</text>
</comment>
<protein>
    <submittedName>
        <fullName evidence="9">Serine protease P77</fullName>
    </submittedName>
</protein>
<dbReference type="InterPro" id="IPR050430">
    <property type="entry name" value="Peptidase_S1"/>
</dbReference>
<dbReference type="EMBL" id="KQ971339">
    <property type="protein sequence ID" value="EFA02792.1"/>
    <property type="molecule type" value="Genomic_DNA"/>
</dbReference>
<dbReference type="InterPro" id="IPR001314">
    <property type="entry name" value="Peptidase_S1A"/>
</dbReference>
<feature type="domain" description="Peptidase S1" evidence="8">
    <location>
        <begin position="29"/>
        <end position="251"/>
    </location>
</feature>
<dbReference type="CDD" id="cd00190">
    <property type="entry name" value="Tryp_SPc"/>
    <property type="match status" value="1"/>
</dbReference>
<evidence type="ECO:0000259" key="8">
    <source>
        <dbReference type="PROSITE" id="PS50240"/>
    </source>
</evidence>
<dbReference type="STRING" id="7070.D2A2R5"/>
<keyword evidence="5" id="KW-1015">Disulfide bond</keyword>
<keyword evidence="10" id="KW-1185">Reference proteome</keyword>
<keyword evidence="4 6" id="KW-0720">Serine protease</keyword>
<keyword evidence="3 6" id="KW-0378">Hydrolase</keyword>
<dbReference type="PANTHER" id="PTHR24276:SF91">
    <property type="entry name" value="AT26814P-RELATED"/>
    <property type="match status" value="1"/>
</dbReference>
<dbReference type="InterPro" id="IPR018114">
    <property type="entry name" value="TRYPSIN_HIS"/>
</dbReference>
<dbReference type="PhylomeDB" id="D2A2R5"/>
<dbReference type="eggNOG" id="KOG3627">
    <property type="taxonomic scope" value="Eukaryota"/>
</dbReference>
<dbReference type="GO" id="GO:0006508">
    <property type="term" value="P:proteolysis"/>
    <property type="evidence" value="ECO:0007669"/>
    <property type="project" value="UniProtKB-KW"/>
</dbReference>
<dbReference type="InterPro" id="IPR001254">
    <property type="entry name" value="Trypsin_dom"/>
</dbReference>
<dbReference type="GO" id="GO:0004252">
    <property type="term" value="F:serine-type endopeptidase activity"/>
    <property type="evidence" value="ECO:0000318"/>
    <property type="project" value="GO_Central"/>
</dbReference>
<dbReference type="AlphaFoldDB" id="D2A2R5"/>
<sequence length="251" mass="27119">MPPNSIFVQLLAILAMQTKCEPQTPQARIVGGSTIVIEDVPFIVSIQYQSQHFCGGSIIKPNKIITAAHCTDGREASDFSIRAGSTMRESGGQVAQVKKIYQNPNFNTNVNDYDVSILELASNLSFSNTISPITLAQQEIDPNSRAFTFGWGTFRSDSSRLAPELQSVALRIVDKDTCQESYEQMPITERMVCAGSQNGGKDACQGDSGGPLVVDNVLVGITSYGSGCGDPDFPGVYSNVSALQDYIKQYL</sequence>
<dbReference type="SUPFAM" id="SSF50494">
    <property type="entry name" value="Trypsin-like serine proteases"/>
    <property type="match status" value="1"/>
</dbReference>
<dbReference type="FunFam" id="2.40.10.10:FF:000034">
    <property type="entry name" value="Eupolytin"/>
    <property type="match status" value="1"/>
</dbReference>
<dbReference type="SMART" id="SM00020">
    <property type="entry name" value="Tryp_SPc"/>
    <property type="match status" value="1"/>
</dbReference>
<dbReference type="InterPro" id="IPR009003">
    <property type="entry name" value="Peptidase_S1_PA"/>
</dbReference>
<keyword evidence="2 6" id="KW-0645">Protease</keyword>
<evidence type="ECO:0000313" key="9">
    <source>
        <dbReference type="EMBL" id="EFA02792.1"/>
    </source>
</evidence>
<evidence type="ECO:0000256" key="4">
    <source>
        <dbReference type="ARBA" id="ARBA00022825"/>
    </source>
</evidence>
<evidence type="ECO:0000256" key="5">
    <source>
        <dbReference type="ARBA" id="ARBA00023157"/>
    </source>
</evidence>
<dbReference type="PRINTS" id="PR00722">
    <property type="entry name" value="CHYMOTRYPSIN"/>
</dbReference>
<dbReference type="Gene3D" id="2.40.10.10">
    <property type="entry name" value="Trypsin-like serine proteases"/>
    <property type="match status" value="1"/>
</dbReference>
<dbReference type="InterPro" id="IPR043504">
    <property type="entry name" value="Peptidase_S1_PA_chymotrypsin"/>
</dbReference>
<evidence type="ECO:0000256" key="7">
    <source>
        <dbReference type="SAM" id="SignalP"/>
    </source>
</evidence>
<dbReference type="InterPro" id="IPR033116">
    <property type="entry name" value="TRYPSIN_SER"/>
</dbReference>
<dbReference type="PROSITE" id="PS50240">
    <property type="entry name" value="TRYPSIN_DOM"/>
    <property type="match status" value="1"/>
</dbReference>